<gene>
    <name evidence="1" type="ORF">APLA_LOCUS16984</name>
</gene>
<organism evidence="1 2">
    <name type="scientific">Arctia plantaginis</name>
    <name type="common">Wood tiger moth</name>
    <name type="synonym">Phalaena plantaginis</name>
    <dbReference type="NCBI Taxonomy" id="874455"/>
    <lineage>
        <taxon>Eukaryota</taxon>
        <taxon>Metazoa</taxon>
        <taxon>Ecdysozoa</taxon>
        <taxon>Arthropoda</taxon>
        <taxon>Hexapoda</taxon>
        <taxon>Insecta</taxon>
        <taxon>Pterygota</taxon>
        <taxon>Neoptera</taxon>
        <taxon>Endopterygota</taxon>
        <taxon>Lepidoptera</taxon>
        <taxon>Glossata</taxon>
        <taxon>Ditrysia</taxon>
        <taxon>Noctuoidea</taxon>
        <taxon>Erebidae</taxon>
        <taxon>Arctiinae</taxon>
        <taxon>Arctia</taxon>
    </lineage>
</organism>
<evidence type="ECO:0000313" key="1">
    <source>
        <dbReference type="EMBL" id="CAB3260480.1"/>
    </source>
</evidence>
<proteinExistence type="predicted"/>
<protein>
    <submittedName>
        <fullName evidence="1">Uncharacterized protein</fullName>
    </submittedName>
</protein>
<name>A0A8S1BMX3_ARCPL</name>
<evidence type="ECO:0000313" key="2">
    <source>
        <dbReference type="Proteomes" id="UP000494256"/>
    </source>
</evidence>
<comment type="caution">
    <text evidence="1">The sequence shown here is derived from an EMBL/GenBank/DDBJ whole genome shotgun (WGS) entry which is preliminary data.</text>
</comment>
<dbReference type="Proteomes" id="UP000494256">
    <property type="component" value="Unassembled WGS sequence"/>
</dbReference>
<reference evidence="1 2" key="1">
    <citation type="submission" date="2020-04" db="EMBL/GenBank/DDBJ databases">
        <authorList>
            <person name="Wallbank WR R."/>
            <person name="Pardo Diaz C."/>
            <person name="Kozak K."/>
            <person name="Martin S."/>
            <person name="Jiggins C."/>
            <person name="Moest M."/>
            <person name="Warren A I."/>
            <person name="Byers J.R.P. K."/>
            <person name="Montejo-Kovacevich G."/>
            <person name="Yen C E."/>
        </authorList>
    </citation>
    <scope>NUCLEOTIDE SEQUENCE [LARGE SCALE GENOMIC DNA]</scope>
</reference>
<sequence length="78" mass="8513">MKLLTHVLDIKTFVDTNLGMCEETEVRDVVATVVEDRRAAGCGPRAPVRPPPPSRSAASARAALRLCAWQAPWPLCSR</sequence>
<accession>A0A8S1BMX3</accession>
<dbReference type="AlphaFoldDB" id="A0A8S1BMX3"/>
<dbReference type="OrthoDB" id="57698at2759"/>
<dbReference type="EMBL" id="CADEBD010000857">
    <property type="protein sequence ID" value="CAB3260480.1"/>
    <property type="molecule type" value="Genomic_DNA"/>
</dbReference>